<organism evidence="16 17">
    <name type="scientific">Lithospermum erythrorhizon</name>
    <name type="common">Purple gromwell</name>
    <name type="synonym">Lithospermum officinale var. erythrorhizon</name>
    <dbReference type="NCBI Taxonomy" id="34254"/>
    <lineage>
        <taxon>Eukaryota</taxon>
        <taxon>Viridiplantae</taxon>
        <taxon>Streptophyta</taxon>
        <taxon>Embryophyta</taxon>
        <taxon>Tracheophyta</taxon>
        <taxon>Spermatophyta</taxon>
        <taxon>Magnoliopsida</taxon>
        <taxon>eudicotyledons</taxon>
        <taxon>Gunneridae</taxon>
        <taxon>Pentapetalae</taxon>
        <taxon>asterids</taxon>
        <taxon>lamiids</taxon>
        <taxon>Boraginales</taxon>
        <taxon>Boraginaceae</taxon>
        <taxon>Boraginoideae</taxon>
        <taxon>Lithospermeae</taxon>
        <taxon>Lithospermum</taxon>
    </lineage>
</organism>
<keyword evidence="9 13" id="KW-0063">Aspartyl esterase</keyword>
<name>A0AAV3QAF2_LITER</name>
<dbReference type="InterPro" id="IPR035513">
    <property type="entry name" value="Invertase/methylesterase_inhib"/>
</dbReference>
<proteinExistence type="inferred from homology"/>
<dbReference type="Gene3D" id="1.20.140.40">
    <property type="entry name" value="Invertase/pectin methylesterase inhibitor family protein"/>
    <property type="match status" value="1"/>
</dbReference>
<evidence type="ECO:0000256" key="4">
    <source>
        <dbReference type="ARBA" id="ARBA00007786"/>
    </source>
</evidence>
<comment type="similarity">
    <text evidence="4">In the C-terminal section; belongs to the pectinesterase family.</text>
</comment>
<gene>
    <name evidence="16" type="ORF">LIER_16330</name>
</gene>
<evidence type="ECO:0000256" key="7">
    <source>
        <dbReference type="ARBA" id="ARBA00022525"/>
    </source>
</evidence>
<comment type="similarity">
    <text evidence="3">In the N-terminal section; belongs to the PMEI family.</text>
</comment>
<evidence type="ECO:0000256" key="8">
    <source>
        <dbReference type="ARBA" id="ARBA00022801"/>
    </source>
</evidence>
<dbReference type="NCBIfam" id="TIGR01614">
    <property type="entry name" value="PME_inhib"/>
    <property type="match status" value="1"/>
</dbReference>
<evidence type="ECO:0000256" key="10">
    <source>
        <dbReference type="ARBA" id="ARBA00023316"/>
    </source>
</evidence>
<keyword evidence="10" id="KW-0961">Cell wall biogenesis/degradation</keyword>
<evidence type="ECO:0000256" key="1">
    <source>
        <dbReference type="ARBA" id="ARBA00004191"/>
    </source>
</evidence>
<dbReference type="InterPro" id="IPR006501">
    <property type="entry name" value="Pectinesterase_inhib_dom"/>
</dbReference>
<keyword evidence="14" id="KW-0812">Transmembrane</keyword>
<evidence type="ECO:0000313" key="16">
    <source>
        <dbReference type="EMBL" id="GAA0159590.1"/>
    </source>
</evidence>
<sequence>MKQTLFSSSFCQLLFSYIIVFSFVTVVLSLSPEDEKSGDINWWCDITPHPEPCKYLMNRDTERFKKPKNRAEFRTMCIQVALDQAIGTQCDTKELGSFCKKNQKRKTAWNDCDKLVDDTVFQLNNTLHGLQSIINFTTSDAQTWLSTALTNIETCRSGSIELNVSDFLSPIHSRTNLTKLLSNSLDVNGGLEEDDREDQVNGYPSWITGKDRKLLETATASVKANVIVSTDGSGQFKSVQAAINFAVSKRAKNQRVVIYIKKGIYKENIAITNTMDKVTLIGDGLKYTVITGSRSVAAGFTTYSSATVGVDGIGFIARGITFQNRAGPEKGQAVALRSASDLSVFYSCGFEGYQDTLFVHVQRQFYKSCKIYGTIDFIFGNAAVVFQDSVIYVRRPLRGQPNVITAQGRSDPYQNTGICIHNCRIIPAPDLKPVVNSYKTYLGRPWQQYSRTVILKSNLDSFVHPTGWLTWLNTNFALNTLYYGEYQNNGEGASTTNRVKWPGYHVITNANVASQFSVANFIAGNAWLPSTGVKFTADL</sequence>
<evidence type="ECO:0000256" key="3">
    <source>
        <dbReference type="ARBA" id="ARBA00006027"/>
    </source>
</evidence>
<protein>
    <recommendedName>
        <fullName evidence="5 13">Pectinesterase</fullName>
        <ecNumber evidence="5 13">3.1.1.11</ecNumber>
    </recommendedName>
</protein>
<dbReference type="SUPFAM" id="SSF51126">
    <property type="entry name" value="Pectin lyase-like"/>
    <property type="match status" value="1"/>
</dbReference>
<evidence type="ECO:0000259" key="15">
    <source>
        <dbReference type="SMART" id="SM00856"/>
    </source>
</evidence>
<dbReference type="SUPFAM" id="SSF101148">
    <property type="entry name" value="Plant invertase/pectin methylesterase inhibitor"/>
    <property type="match status" value="1"/>
</dbReference>
<feature type="active site" evidence="12">
    <location>
        <position position="376"/>
    </location>
</feature>
<dbReference type="GO" id="GO:0045490">
    <property type="term" value="P:pectin catabolic process"/>
    <property type="evidence" value="ECO:0007669"/>
    <property type="project" value="UniProtKB-UniRule"/>
</dbReference>
<evidence type="ECO:0000313" key="17">
    <source>
        <dbReference type="Proteomes" id="UP001454036"/>
    </source>
</evidence>
<comment type="subcellular location">
    <subcellularLocation>
        <location evidence="1">Secreted</location>
        <location evidence="1">Cell wall</location>
    </subcellularLocation>
</comment>
<keyword evidence="7" id="KW-0964">Secreted</keyword>
<comment type="catalytic activity">
    <reaction evidence="11 13">
        <text>[(1-&gt;4)-alpha-D-galacturonosyl methyl ester](n) + n H2O = [(1-&gt;4)-alpha-D-galacturonosyl](n) + n methanol + n H(+)</text>
        <dbReference type="Rhea" id="RHEA:22380"/>
        <dbReference type="Rhea" id="RHEA-COMP:14570"/>
        <dbReference type="Rhea" id="RHEA-COMP:14573"/>
        <dbReference type="ChEBI" id="CHEBI:15377"/>
        <dbReference type="ChEBI" id="CHEBI:15378"/>
        <dbReference type="ChEBI" id="CHEBI:17790"/>
        <dbReference type="ChEBI" id="CHEBI:140522"/>
        <dbReference type="ChEBI" id="CHEBI:140523"/>
        <dbReference type="EC" id="3.1.1.11"/>
    </reaction>
</comment>
<evidence type="ECO:0000256" key="5">
    <source>
        <dbReference type="ARBA" id="ARBA00013229"/>
    </source>
</evidence>
<keyword evidence="14" id="KW-1133">Transmembrane helix</keyword>
<dbReference type="Pfam" id="PF01095">
    <property type="entry name" value="Pectinesterase"/>
    <property type="match status" value="1"/>
</dbReference>
<dbReference type="AlphaFoldDB" id="A0AAV3QAF2"/>
<evidence type="ECO:0000256" key="12">
    <source>
        <dbReference type="PROSITE-ProRule" id="PRU10040"/>
    </source>
</evidence>
<evidence type="ECO:0000256" key="14">
    <source>
        <dbReference type="SAM" id="Phobius"/>
    </source>
</evidence>
<dbReference type="EMBL" id="BAABME010003639">
    <property type="protein sequence ID" value="GAA0159590.1"/>
    <property type="molecule type" value="Genomic_DNA"/>
</dbReference>
<comment type="caution">
    <text evidence="16">The sequence shown here is derived from an EMBL/GenBank/DDBJ whole genome shotgun (WGS) entry which is preliminary data.</text>
</comment>
<dbReference type="EC" id="3.1.1.11" evidence="5 13"/>
<dbReference type="GO" id="GO:0042545">
    <property type="term" value="P:cell wall modification"/>
    <property type="evidence" value="ECO:0007669"/>
    <property type="project" value="UniProtKB-UniRule"/>
</dbReference>
<evidence type="ECO:0000256" key="2">
    <source>
        <dbReference type="ARBA" id="ARBA00005184"/>
    </source>
</evidence>
<dbReference type="GO" id="GO:0004857">
    <property type="term" value="F:enzyme inhibitor activity"/>
    <property type="evidence" value="ECO:0007669"/>
    <property type="project" value="InterPro"/>
</dbReference>
<keyword evidence="14" id="KW-0472">Membrane</keyword>
<dbReference type="InterPro" id="IPR033131">
    <property type="entry name" value="Pectinesterase_Asp_AS"/>
</dbReference>
<evidence type="ECO:0000256" key="13">
    <source>
        <dbReference type="RuleBase" id="RU000589"/>
    </source>
</evidence>
<reference evidence="16 17" key="1">
    <citation type="submission" date="2024-01" db="EMBL/GenBank/DDBJ databases">
        <title>The complete chloroplast genome sequence of Lithospermum erythrorhizon: insights into the phylogenetic relationship among Boraginaceae species and the maternal lineages of purple gromwells.</title>
        <authorList>
            <person name="Okada T."/>
            <person name="Watanabe K."/>
        </authorList>
    </citation>
    <scope>NUCLEOTIDE SEQUENCE [LARGE SCALE GENOMIC DNA]</scope>
</reference>
<keyword evidence="6" id="KW-0134">Cell wall</keyword>
<accession>A0AAV3QAF2</accession>
<dbReference type="Proteomes" id="UP001454036">
    <property type="component" value="Unassembled WGS sequence"/>
</dbReference>
<keyword evidence="8 13" id="KW-0378">Hydrolase</keyword>
<dbReference type="CDD" id="cd15798">
    <property type="entry name" value="PMEI-like_3"/>
    <property type="match status" value="1"/>
</dbReference>
<dbReference type="InterPro" id="IPR012334">
    <property type="entry name" value="Pectin_lyas_fold"/>
</dbReference>
<dbReference type="PROSITE" id="PS00503">
    <property type="entry name" value="PECTINESTERASE_2"/>
    <property type="match status" value="1"/>
</dbReference>
<dbReference type="InterPro" id="IPR011050">
    <property type="entry name" value="Pectin_lyase_fold/virulence"/>
</dbReference>
<dbReference type="SMART" id="SM00856">
    <property type="entry name" value="PMEI"/>
    <property type="match status" value="1"/>
</dbReference>
<dbReference type="PANTHER" id="PTHR31707">
    <property type="entry name" value="PECTINESTERASE"/>
    <property type="match status" value="1"/>
</dbReference>
<evidence type="ECO:0000256" key="11">
    <source>
        <dbReference type="ARBA" id="ARBA00047928"/>
    </source>
</evidence>
<evidence type="ECO:0000256" key="9">
    <source>
        <dbReference type="ARBA" id="ARBA00023085"/>
    </source>
</evidence>
<keyword evidence="17" id="KW-1185">Reference proteome</keyword>
<dbReference type="Gene3D" id="2.160.20.10">
    <property type="entry name" value="Single-stranded right-handed beta-helix, Pectin lyase-like"/>
    <property type="match status" value="1"/>
</dbReference>
<feature type="transmembrane region" description="Helical" evidence="14">
    <location>
        <begin position="12"/>
        <end position="31"/>
    </location>
</feature>
<dbReference type="GO" id="GO:0030599">
    <property type="term" value="F:pectinesterase activity"/>
    <property type="evidence" value="ECO:0007669"/>
    <property type="project" value="UniProtKB-UniRule"/>
</dbReference>
<feature type="domain" description="Pectinesterase inhibitor" evidence="15">
    <location>
        <begin position="35"/>
        <end position="187"/>
    </location>
</feature>
<dbReference type="InterPro" id="IPR000070">
    <property type="entry name" value="Pectinesterase_cat"/>
</dbReference>
<dbReference type="FunFam" id="2.160.20.10:FF:000001">
    <property type="entry name" value="Pectinesterase"/>
    <property type="match status" value="1"/>
</dbReference>
<comment type="pathway">
    <text evidence="2 13">Glycan metabolism; pectin degradation; 2-dehydro-3-deoxy-D-gluconate from pectin: step 1/5.</text>
</comment>
<evidence type="ECO:0000256" key="6">
    <source>
        <dbReference type="ARBA" id="ARBA00022512"/>
    </source>
</evidence>
<dbReference type="Pfam" id="PF04043">
    <property type="entry name" value="PMEI"/>
    <property type="match status" value="1"/>
</dbReference>